<dbReference type="InterPro" id="IPR001650">
    <property type="entry name" value="Helicase_C-like"/>
</dbReference>
<evidence type="ECO:0000256" key="5">
    <source>
        <dbReference type="ARBA" id="ARBA00022884"/>
    </source>
</evidence>
<dbReference type="PROSITE" id="PS00039">
    <property type="entry name" value="DEAD_ATP_HELICASE"/>
    <property type="match status" value="1"/>
</dbReference>
<dbReference type="PROSITE" id="PS51194">
    <property type="entry name" value="HELICASE_CTER"/>
    <property type="match status" value="1"/>
</dbReference>
<keyword evidence="2 9" id="KW-0378">Hydrolase</keyword>
<dbReference type="CDD" id="cd18787">
    <property type="entry name" value="SF2_C_DEAD"/>
    <property type="match status" value="1"/>
</dbReference>
<evidence type="ECO:0000256" key="4">
    <source>
        <dbReference type="ARBA" id="ARBA00022840"/>
    </source>
</evidence>
<dbReference type="EMBL" id="HBUF01320591">
    <property type="protein sequence ID" value="CAG6694864.1"/>
    <property type="molecule type" value="Transcribed_RNA"/>
</dbReference>
<comment type="similarity">
    <text evidence="7">Belongs to the DEAD box helicase family. DDX55/SPB4 subfamily.</text>
</comment>
<dbReference type="SMART" id="SM00490">
    <property type="entry name" value="HELICc"/>
    <property type="match status" value="1"/>
</dbReference>
<dbReference type="GO" id="GO:0016787">
    <property type="term" value="F:hydrolase activity"/>
    <property type="evidence" value="ECO:0007669"/>
    <property type="project" value="UniProtKB-KW"/>
</dbReference>
<keyword evidence="4 9" id="KW-0067">ATP-binding</keyword>
<name>A0A8D8V7U8_9HEMI</name>
<evidence type="ECO:0000256" key="2">
    <source>
        <dbReference type="ARBA" id="ARBA00022801"/>
    </source>
</evidence>
<dbReference type="PROSITE" id="PS51192">
    <property type="entry name" value="HELICASE_ATP_BIND_1"/>
    <property type="match status" value="1"/>
</dbReference>
<sequence>MQLNWDNLKVKMSDPVRTTVREMKFEAMTPVQAACIPLLLSNKDIAAEAVTGSGKTCAFLIPMIELILKRHKEKPLQKHEILGLVISPTRELATQTSEIVDKFCANIPHVNQLLIVGGNSVNQDIAKLYKQGGHIIVATPGRLEDLLTRQKISDYNIHLALKSLEMLILDEADRLLELGFEKSLNAIFQYLPSQRRTGLFSATQTKQVALLIRAGLRNPVMVTVKEKNNAANVTGETSVSNDLSTPSTLSNYYMIVEPKLKLATLISFIRTQDPHTKFIVFFSTCAAVEYFSYVLNSILSVPGQASRPVLALHGKMRERRHKIFGEVRAWGSKGGILVCTDLMARGVDIPCVDWVVQYDVPGSAASFVHRCGRTARIGQSGRALVMLMSNEDAYPCFIKSNQKVLLEEVASLSITEDTFQSVLTSVRELQLNDRAMFDKANRAFVSYVQAYGKHECSVLLQVKDLDLVSCALSFGLLRLPRMPELKNRKVEHFTAVDIDFNTIGYKNPQRETKRKKCLRVYEQTGEWPDAKFKGKGGDKGKRKKKQTVAWSEKKAKKEASQEKRAKRKEVKQMKEETGVGRKRKKRSEVSEEELKEMAKDIGLLRKLKKKKVRELNPLLIYFINRRGIHIKQTKNP</sequence>
<feature type="domain" description="Helicase ATP-binding" evidence="12">
    <location>
        <begin position="36"/>
        <end position="222"/>
    </location>
</feature>
<keyword evidence="6" id="KW-0175">Coiled coil</keyword>
<keyword evidence="3 9" id="KW-0347">Helicase</keyword>
<dbReference type="EC" id="3.6.4.13" evidence="10"/>
<dbReference type="Gene3D" id="3.40.50.300">
    <property type="entry name" value="P-loop containing nucleotide triphosphate hydrolases"/>
    <property type="match status" value="2"/>
</dbReference>
<evidence type="ECO:0000256" key="3">
    <source>
        <dbReference type="ARBA" id="ARBA00022806"/>
    </source>
</evidence>
<accession>A0A8D8V7U8</accession>
<dbReference type="SMART" id="SM01178">
    <property type="entry name" value="DUF4217"/>
    <property type="match status" value="1"/>
</dbReference>
<evidence type="ECO:0000256" key="9">
    <source>
        <dbReference type="RuleBase" id="RU000492"/>
    </source>
</evidence>
<evidence type="ECO:0000259" key="13">
    <source>
        <dbReference type="PROSITE" id="PS51194"/>
    </source>
</evidence>
<dbReference type="Pfam" id="PF00270">
    <property type="entry name" value="DEAD"/>
    <property type="match status" value="1"/>
</dbReference>
<dbReference type="GO" id="GO:0003723">
    <property type="term" value="F:RNA binding"/>
    <property type="evidence" value="ECO:0007669"/>
    <property type="project" value="UniProtKB-UniRule"/>
</dbReference>
<dbReference type="InterPro" id="IPR027417">
    <property type="entry name" value="P-loop_NTPase"/>
</dbReference>
<dbReference type="InterPro" id="IPR056330">
    <property type="entry name" value="CTT_SPB4"/>
</dbReference>
<evidence type="ECO:0000256" key="1">
    <source>
        <dbReference type="ARBA" id="ARBA00022741"/>
    </source>
</evidence>
<evidence type="ECO:0000256" key="8">
    <source>
        <dbReference type="ARBA" id="ARBA00047984"/>
    </source>
</evidence>
<dbReference type="PANTHER" id="PTHR24031">
    <property type="entry name" value="RNA HELICASE"/>
    <property type="match status" value="1"/>
</dbReference>
<organism evidence="14">
    <name type="scientific">Cacopsylla melanoneura</name>
    <dbReference type="NCBI Taxonomy" id="428564"/>
    <lineage>
        <taxon>Eukaryota</taxon>
        <taxon>Metazoa</taxon>
        <taxon>Ecdysozoa</taxon>
        <taxon>Arthropoda</taxon>
        <taxon>Hexapoda</taxon>
        <taxon>Insecta</taxon>
        <taxon>Pterygota</taxon>
        <taxon>Neoptera</taxon>
        <taxon>Paraneoptera</taxon>
        <taxon>Hemiptera</taxon>
        <taxon>Sternorrhyncha</taxon>
        <taxon>Psylloidea</taxon>
        <taxon>Psyllidae</taxon>
        <taxon>Psyllinae</taxon>
        <taxon>Cacopsylla</taxon>
    </lineage>
</organism>
<dbReference type="Pfam" id="PF00271">
    <property type="entry name" value="Helicase_C"/>
    <property type="match status" value="1"/>
</dbReference>
<dbReference type="Pfam" id="PF13959">
    <property type="entry name" value="CTE_SPB4"/>
    <property type="match status" value="1"/>
</dbReference>
<feature type="region of interest" description="Disordered" evidence="11">
    <location>
        <begin position="531"/>
        <end position="594"/>
    </location>
</feature>
<evidence type="ECO:0000256" key="6">
    <source>
        <dbReference type="ARBA" id="ARBA00023054"/>
    </source>
</evidence>
<comment type="domain">
    <text evidence="10">The Q motif is unique to and characteristic of the DEAD box family of RNA helicases and controls ATP binding and hydrolysis.</text>
</comment>
<evidence type="ECO:0000256" key="7">
    <source>
        <dbReference type="ARBA" id="ARBA00038002"/>
    </source>
</evidence>
<keyword evidence="1 9" id="KW-0547">Nucleotide-binding</keyword>
<dbReference type="GO" id="GO:0005524">
    <property type="term" value="F:ATP binding"/>
    <property type="evidence" value="ECO:0007669"/>
    <property type="project" value="UniProtKB-UniRule"/>
</dbReference>
<feature type="compositionally biased region" description="Basic and acidic residues" evidence="11">
    <location>
        <begin position="551"/>
        <end position="563"/>
    </location>
</feature>
<dbReference type="SUPFAM" id="SSF52540">
    <property type="entry name" value="P-loop containing nucleoside triphosphate hydrolases"/>
    <property type="match status" value="2"/>
</dbReference>
<evidence type="ECO:0000256" key="10">
    <source>
        <dbReference type="RuleBase" id="RU365068"/>
    </source>
</evidence>
<dbReference type="SMART" id="SM00487">
    <property type="entry name" value="DEXDc"/>
    <property type="match status" value="1"/>
</dbReference>
<feature type="compositionally biased region" description="Basic and acidic residues" evidence="11">
    <location>
        <begin position="570"/>
        <end position="579"/>
    </location>
</feature>
<dbReference type="InterPro" id="IPR025313">
    <property type="entry name" value="SPB4-like_CTE"/>
</dbReference>
<evidence type="ECO:0000256" key="11">
    <source>
        <dbReference type="SAM" id="MobiDB-lite"/>
    </source>
</evidence>
<comment type="catalytic activity">
    <reaction evidence="8 10">
        <text>ATP + H2O = ADP + phosphate + H(+)</text>
        <dbReference type="Rhea" id="RHEA:13065"/>
        <dbReference type="ChEBI" id="CHEBI:15377"/>
        <dbReference type="ChEBI" id="CHEBI:15378"/>
        <dbReference type="ChEBI" id="CHEBI:30616"/>
        <dbReference type="ChEBI" id="CHEBI:43474"/>
        <dbReference type="ChEBI" id="CHEBI:456216"/>
        <dbReference type="EC" id="3.6.4.13"/>
    </reaction>
</comment>
<evidence type="ECO:0000313" key="14">
    <source>
        <dbReference type="EMBL" id="CAG6720621.1"/>
    </source>
</evidence>
<dbReference type="FunFam" id="3.40.50.300:FF:000877">
    <property type="entry name" value="RNA helicase"/>
    <property type="match status" value="1"/>
</dbReference>
<comment type="function">
    <text evidence="10">RNA helicase.</text>
</comment>
<feature type="domain" description="Helicase C-terminal" evidence="13">
    <location>
        <begin position="261"/>
        <end position="430"/>
    </location>
</feature>
<reference evidence="14" key="1">
    <citation type="submission" date="2021-05" db="EMBL/GenBank/DDBJ databases">
        <authorList>
            <person name="Alioto T."/>
            <person name="Alioto T."/>
            <person name="Gomez Garrido J."/>
        </authorList>
    </citation>
    <scope>NUCLEOTIDE SEQUENCE</scope>
</reference>
<dbReference type="InterPro" id="IPR000629">
    <property type="entry name" value="RNA-helicase_DEAD-box_CS"/>
</dbReference>
<dbReference type="InterPro" id="IPR014001">
    <property type="entry name" value="Helicase_ATP-bd"/>
</dbReference>
<dbReference type="GO" id="GO:0003724">
    <property type="term" value="F:RNA helicase activity"/>
    <property type="evidence" value="ECO:0007669"/>
    <property type="project" value="UniProtKB-EC"/>
</dbReference>
<dbReference type="InterPro" id="IPR011545">
    <property type="entry name" value="DEAD/DEAH_box_helicase_dom"/>
</dbReference>
<evidence type="ECO:0000259" key="12">
    <source>
        <dbReference type="PROSITE" id="PS51192"/>
    </source>
</evidence>
<dbReference type="EMBL" id="HBUF01360795">
    <property type="protein sequence ID" value="CAG6720621.1"/>
    <property type="molecule type" value="Transcribed_RNA"/>
</dbReference>
<protein>
    <recommendedName>
        <fullName evidence="10">ATP-dependent RNA helicase</fullName>
        <ecNumber evidence="10">3.6.4.13</ecNumber>
    </recommendedName>
</protein>
<dbReference type="Pfam" id="PF23681">
    <property type="entry name" value="CTT_SPB4"/>
    <property type="match status" value="1"/>
</dbReference>
<dbReference type="CDD" id="cd17960">
    <property type="entry name" value="DEADc_DDX55"/>
    <property type="match status" value="1"/>
</dbReference>
<dbReference type="AlphaFoldDB" id="A0A8D8V7U8"/>
<keyword evidence="5 10" id="KW-0694">RNA-binding</keyword>
<proteinExistence type="inferred from homology"/>